<dbReference type="PANTHER" id="PTHR24186:SF38">
    <property type="entry name" value="ANKYRIN REPEAT FAMILY PROTEIN"/>
    <property type="match status" value="1"/>
</dbReference>
<dbReference type="STRING" id="1088818.A0A2I0AIY7"/>
<reference evidence="4 5" key="1">
    <citation type="journal article" date="2017" name="Nature">
        <title>The Apostasia genome and the evolution of orchids.</title>
        <authorList>
            <person name="Zhang G.Q."/>
            <person name="Liu K.W."/>
            <person name="Li Z."/>
            <person name="Lohaus R."/>
            <person name="Hsiao Y.Y."/>
            <person name="Niu S.C."/>
            <person name="Wang J.Y."/>
            <person name="Lin Y.C."/>
            <person name="Xu Q."/>
            <person name="Chen L.J."/>
            <person name="Yoshida K."/>
            <person name="Fujiwara S."/>
            <person name="Wang Z.W."/>
            <person name="Zhang Y.Q."/>
            <person name="Mitsuda N."/>
            <person name="Wang M."/>
            <person name="Liu G.H."/>
            <person name="Pecoraro L."/>
            <person name="Huang H.X."/>
            <person name="Xiao X.J."/>
            <person name="Lin M."/>
            <person name="Wu X.Y."/>
            <person name="Wu W.L."/>
            <person name="Chen Y.Y."/>
            <person name="Chang S.B."/>
            <person name="Sakamoto S."/>
            <person name="Ohme-Takagi M."/>
            <person name="Yagi M."/>
            <person name="Zeng S.J."/>
            <person name="Shen C.Y."/>
            <person name="Yeh C.M."/>
            <person name="Luo Y.B."/>
            <person name="Tsai W.C."/>
            <person name="Van de Peer Y."/>
            <person name="Liu Z.J."/>
        </authorList>
    </citation>
    <scope>NUCLEOTIDE SEQUENCE [LARGE SCALE GENOMIC DNA]</scope>
    <source>
        <strain evidence="5">cv. Shenzhen</strain>
        <tissue evidence="4">Stem</tissue>
    </source>
</reference>
<keyword evidence="2 3" id="KW-0040">ANK repeat</keyword>
<dbReference type="EMBL" id="KZ451979">
    <property type="protein sequence ID" value="PKA55501.1"/>
    <property type="molecule type" value="Genomic_DNA"/>
</dbReference>
<dbReference type="GO" id="GO:0005886">
    <property type="term" value="C:plasma membrane"/>
    <property type="evidence" value="ECO:0007669"/>
    <property type="project" value="TreeGrafter"/>
</dbReference>
<dbReference type="Gene3D" id="1.25.40.20">
    <property type="entry name" value="Ankyrin repeat-containing domain"/>
    <property type="match status" value="1"/>
</dbReference>
<keyword evidence="1" id="KW-0677">Repeat</keyword>
<dbReference type="SUPFAM" id="SSF48403">
    <property type="entry name" value="Ankyrin repeat"/>
    <property type="match status" value="1"/>
</dbReference>
<evidence type="ECO:0000313" key="5">
    <source>
        <dbReference type="Proteomes" id="UP000236161"/>
    </source>
</evidence>
<keyword evidence="5" id="KW-1185">Reference proteome</keyword>
<feature type="repeat" description="ANK" evidence="3">
    <location>
        <begin position="258"/>
        <end position="290"/>
    </location>
</feature>
<name>A0A2I0AIY7_9ASPA</name>
<dbReference type="PROSITE" id="PS50088">
    <property type="entry name" value="ANK_REPEAT"/>
    <property type="match status" value="2"/>
</dbReference>
<dbReference type="Proteomes" id="UP000236161">
    <property type="component" value="Unassembled WGS sequence"/>
</dbReference>
<dbReference type="InterPro" id="IPR002110">
    <property type="entry name" value="Ankyrin_rpt"/>
</dbReference>
<proteinExistence type="predicted"/>
<accession>A0A2I0AIY7</accession>
<dbReference type="PROSITE" id="PS50297">
    <property type="entry name" value="ANK_REP_REGION"/>
    <property type="match status" value="1"/>
</dbReference>
<feature type="repeat" description="ANK" evidence="3">
    <location>
        <begin position="225"/>
        <end position="257"/>
    </location>
</feature>
<sequence length="587" mass="65478">MSESFFPLCWESTGNRWWFASPIDWAAANGHYDLVRELLRLDPNLLIKLTSLRRIRRIETLWDDDPRFVEAARSRSFVARNLLLECESRGSENNALIRAGYGGWLLYIAASAGDVEFVQELIERDPLLVFGEGEYGVSDILYAAARSKERKVFKIIFERTTTIRPWVGGAGGIEEGLGRGSSGTSVFHWEIKNRAVLAAAMGGNLELLKELLGERSDVLAYRDGQGATILHVASARGQAEVVNGIVTSFDIIDSRDDQGNTALHVAAFWGHLQVIEALVSASSSLSCLQNNDGETFLHMVIMGFHTPGFRRLDHQMELMRQLISGNILNIQEVINIPNNDGRSALHMAVISTIQSELVELLMTVPSIDVNIQDIHGMTPLDLLNSRPPCPSLKIMIKRFVSAGGTSNPKNMINRSVFPSMPKMQFGLRNNPGTSFRITDSEIFLYTGIQASEGEIEYDIEKMKFSKAVDNAVKRIKYLLRWLHQREKKTDDDESTYLVKNLSKRDDTPIPLRQTFSKGKTSLLNTKRIIALRNSTPPSPVTRRKLASVLASSEPQTPVRSFSYSQFSSPVSENHKGAFACRDTSVGT</sequence>
<evidence type="ECO:0000256" key="1">
    <source>
        <dbReference type="ARBA" id="ARBA00022737"/>
    </source>
</evidence>
<dbReference type="Pfam" id="PF12796">
    <property type="entry name" value="Ank_2"/>
    <property type="match status" value="1"/>
</dbReference>
<dbReference type="OrthoDB" id="5314041at2759"/>
<dbReference type="PANTHER" id="PTHR24186">
    <property type="entry name" value="PROTEIN PHOSPHATASE 1 REGULATORY SUBUNIT"/>
    <property type="match status" value="1"/>
</dbReference>
<gene>
    <name evidence="4" type="ORF">AXF42_Ash006703</name>
</gene>
<dbReference type="InterPro" id="IPR036770">
    <property type="entry name" value="Ankyrin_rpt-contain_sf"/>
</dbReference>
<dbReference type="AlphaFoldDB" id="A0A2I0AIY7"/>
<organism evidence="4 5">
    <name type="scientific">Apostasia shenzhenica</name>
    <dbReference type="NCBI Taxonomy" id="1088818"/>
    <lineage>
        <taxon>Eukaryota</taxon>
        <taxon>Viridiplantae</taxon>
        <taxon>Streptophyta</taxon>
        <taxon>Embryophyta</taxon>
        <taxon>Tracheophyta</taxon>
        <taxon>Spermatophyta</taxon>
        <taxon>Magnoliopsida</taxon>
        <taxon>Liliopsida</taxon>
        <taxon>Asparagales</taxon>
        <taxon>Orchidaceae</taxon>
        <taxon>Apostasioideae</taxon>
        <taxon>Apostasia</taxon>
    </lineage>
</organism>
<protein>
    <submittedName>
        <fullName evidence="4">Ankyrin repeat-containing protein</fullName>
    </submittedName>
</protein>
<evidence type="ECO:0000256" key="3">
    <source>
        <dbReference type="PROSITE-ProRule" id="PRU00023"/>
    </source>
</evidence>
<evidence type="ECO:0000313" key="4">
    <source>
        <dbReference type="EMBL" id="PKA55501.1"/>
    </source>
</evidence>
<dbReference type="SMART" id="SM00248">
    <property type="entry name" value="ANK"/>
    <property type="match status" value="8"/>
</dbReference>
<evidence type="ECO:0000256" key="2">
    <source>
        <dbReference type="ARBA" id="ARBA00023043"/>
    </source>
</evidence>